<dbReference type="SUPFAM" id="SSF64288">
    <property type="entry name" value="Chorismate lyase-like"/>
    <property type="match status" value="1"/>
</dbReference>
<dbReference type="RefSeq" id="WP_078574839.1">
    <property type="nucleotide sequence ID" value="NZ_MPZS01000003.1"/>
</dbReference>
<keyword evidence="1" id="KW-0805">Transcription regulation</keyword>
<gene>
    <name evidence="5" type="ORF">BMG00_14430</name>
</gene>
<dbReference type="PANTHER" id="PTHR44846">
    <property type="entry name" value="MANNOSYL-D-GLYCERATE TRANSPORT/METABOLISM SYSTEM REPRESSOR MNGR-RELATED"/>
    <property type="match status" value="1"/>
</dbReference>
<protein>
    <submittedName>
        <fullName evidence="5">Phosphonate metabolism transcriptional regulator PhnF</fullName>
    </submittedName>
</protein>
<organism evidence="5 6">
    <name type="scientific">Thioclava marina</name>
    <dbReference type="NCBI Taxonomy" id="1915077"/>
    <lineage>
        <taxon>Bacteria</taxon>
        <taxon>Pseudomonadati</taxon>
        <taxon>Pseudomonadota</taxon>
        <taxon>Alphaproteobacteria</taxon>
        <taxon>Rhodobacterales</taxon>
        <taxon>Paracoccaceae</taxon>
        <taxon>Thioclava</taxon>
    </lineage>
</organism>
<dbReference type="SUPFAM" id="SSF46785">
    <property type="entry name" value="Winged helix' DNA-binding domain"/>
    <property type="match status" value="1"/>
</dbReference>
<dbReference type="InterPro" id="IPR036388">
    <property type="entry name" value="WH-like_DNA-bd_sf"/>
</dbReference>
<accession>A0ABX3MH97</accession>
<dbReference type="PANTHER" id="PTHR44846:SF1">
    <property type="entry name" value="MANNOSYL-D-GLYCERATE TRANSPORT_METABOLISM SYSTEM REPRESSOR MNGR-RELATED"/>
    <property type="match status" value="1"/>
</dbReference>
<dbReference type="Gene3D" id="1.10.10.10">
    <property type="entry name" value="Winged helix-like DNA-binding domain superfamily/Winged helix DNA-binding domain"/>
    <property type="match status" value="1"/>
</dbReference>
<evidence type="ECO:0000313" key="5">
    <source>
        <dbReference type="EMBL" id="OOY10941.1"/>
    </source>
</evidence>
<dbReference type="InterPro" id="IPR000524">
    <property type="entry name" value="Tscrpt_reg_HTH_GntR"/>
</dbReference>
<dbReference type="InterPro" id="IPR028978">
    <property type="entry name" value="Chorismate_lyase_/UTRA_dom_sf"/>
</dbReference>
<evidence type="ECO:0000256" key="3">
    <source>
        <dbReference type="ARBA" id="ARBA00023163"/>
    </source>
</evidence>
<dbReference type="PROSITE" id="PS50949">
    <property type="entry name" value="HTH_GNTR"/>
    <property type="match status" value="1"/>
</dbReference>
<feature type="domain" description="HTH gntR-type" evidence="4">
    <location>
        <begin position="5"/>
        <end position="73"/>
    </location>
</feature>
<dbReference type="NCBIfam" id="TIGR02325">
    <property type="entry name" value="C_P_lyase_phnF"/>
    <property type="match status" value="1"/>
</dbReference>
<sequence>MTTREPIWRQIANALKEELAAGLYPPGARLPTEAQLSTRFGVNRHTVRRALAALAEDRLVIARRGSGVFVADAPRADYPISRRVRFQQNVAASGRTPSREVLRIETRRAAPEEATALDLPEHAQVHVFEGISLGDEMPLAHFRSVFPAERFPELPAGLRQHASVTSALRAAGLADYVRISTRVTATLAKGTRAGLMRLPEGAALLRTEAINADPDGRPIEFGISWFSGDRVALTIGPDDLKRQDAP</sequence>
<dbReference type="Proteomes" id="UP000242224">
    <property type="component" value="Unassembled WGS sequence"/>
</dbReference>
<dbReference type="SMART" id="SM00345">
    <property type="entry name" value="HTH_GNTR"/>
    <property type="match status" value="1"/>
</dbReference>
<proteinExistence type="predicted"/>
<dbReference type="EMBL" id="MPZS01000003">
    <property type="protein sequence ID" value="OOY10941.1"/>
    <property type="molecule type" value="Genomic_DNA"/>
</dbReference>
<name>A0ABX3MH97_9RHOB</name>
<dbReference type="CDD" id="cd07377">
    <property type="entry name" value="WHTH_GntR"/>
    <property type="match status" value="1"/>
</dbReference>
<dbReference type="Gene3D" id="3.40.1410.10">
    <property type="entry name" value="Chorismate lyase-like"/>
    <property type="match status" value="1"/>
</dbReference>
<dbReference type="InterPro" id="IPR036390">
    <property type="entry name" value="WH_DNA-bd_sf"/>
</dbReference>
<dbReference type="InterPro" id="IPR011663">
    <property type="entry name" value="UTRA"/>
</dbReference>
<dbReference type="Pfam" id="PF00392">
    <property type="entry name" value="GntR"/>
    <property type="match status" value="1"/>
</dbReference>
<evidence type="ECO:0000256" key="1">
    <source>
        <dbReference type="ARBA" id="ARBA00023015"/>
    </source>
</evidence>
<evidence type="ECO:0000259" key="4">
    <source>
        <dbReference type="PROSITE" id="PS50949"/>
    </source>
</evidence>
<keyword evidence="3" id="KW-0804">Transcription</keyword>
<evidence type="ECO:0000256" key="2">
    <source>
        <dbReference type="ARBA" id="ARBA00023125"/>
    </source>
</evidence>
<reference evidence="5 6" key="1">
    <citation type="submission" date="2016-11" db="EMBL/GenBank/DDBJ databases">
        <title>A multilocus sequence analysis scheme for characterization of bacteria in the genus Thioclava.</title>
        <authorList>
            <person name="Liu Y."/>
            <person name="Shao Z."/>
        </authorList>
    </citation>
    <scope>NUCLEOTIDE SEQUENCE [LARGE SCALE GENOMIC DNA]</scope>
    <source>
        <strain evidence="5 6">11.10-0-13</strain>
    </source>
</reference>
<dbReference type="InterPro" id="IPR050679">
    <property type="entry name" value="Bact_HTH_transcr_reg"/>
</dbReference>
<dbReference type="InterPro" id="IPR012702">
    <property type="entry name" value="CP_lyase_PhnF"/>
</dbReference>
<dbReference type="Pfam" id="PF07702">
    <property type="entry name" value="UTRA"/>
    <property type="match status" value="1"/>
</dbReference>
<keyword evidence="2" id="KW-0238">DNA-binding</keyword>
<dbReference type="PRINTS" id="PR00035">
    <property type="entry name" value="HTHGNTR"/>
</dbReference>
<dbReference type="SMART" id="SM00866">
    <property type="entry name" value="UTRA"/>
    <property type="match status" value="1"/>
</dbReference>
<evidence type="ECO:0000313" key="6">
    <source>
        <dbReference type="Proteomes" id="UP000242224"/>
    </source>
</evidence>
<comment type="caution">
    <text evidence="5">The sequence shown here is derived from an EMBL/GenBank/DDBJ whole genome shotgun (WGS) entry which is preliminary data.</text>
</comment>
<keyword evidence="6" id="KW-1185">Reference proteome</keyword>